<dbReference type="SUPFAM" id="SSF53474">
    <property type="entry name" value="alpha/beta-Hydrolases"/>
    <property type="match status" value="1"/>
</dbReference>
<dbReference type="InterPro" id="IPR050300">
    <property type="entry name" value="GDXG_lipolytic_enzyme"/>
</dbReference>
<dbReference type="OrthoDB" id="9771666at2"/>
<dbReference type="PANTHER" id="PTHR48081">
    <property type="entry name" value="AB HYDROLASE SUPERFAMILY PROTEIN C4A8.06C"/>
    <property type="match status" value="1"/>
</dbReference>
<keyword evidence="4" id="KW-1185">Reference proteome</keyword>
<evidence type="ECO:0000313" key="3">
    <source>
        <dbReference type="EMBL" id="QEI05781.1"/>
    </source>
</evidence>
<gene>
    <name evidence="3" type="ORF">FXN63_07915</name>
</gene>
<dbReference type="InterPro" id="IPR049492">
    <property type="entry name" value="BD-FAE-like_dom"/>
</dbReference>
<dbReference type="EMBL" id="CP043046">
    <property type="protein sequence ID" value="QEI05781.1"/>
    <property type="molecule type" value="Genomic_DNA"/>
</dbReference>
<dbReference type="AlphaFoldDB" id="A0A5C0AYW9"/>
<reference evidence="3 4" key="1">
    <citation type="submission" date="2019-08" db="EMBL/GenBank/DDBJ databases">
        <title>Amphibian skin-associated Pigmentiphaga: genome sequence and occurrence across geography and hosts.</title>
        <authorList>
            <person name="Bletz M.C."/>
            <person name="Bunk B."/>
            <person name="Sproeer C."/>
            <person name="Biwer P."/>
            <person name="Reiter S."/>
            <person name="Rabemananjara F.C.E."/>
            <person name="Schulz S."/>
            <person name="Overmann J."/>
            <person name="Vences M."/>
        </authorList>
    </citation>
    <scope>NUCLEOTIDE SEQUENCE [LARGE SCALE GENOMIC DNA]</scope>
    <source>
        <strain evidence="3 4">Mada1488</strain>
    </source>
</reference>
<dbReference type="GO" id="GO:0016787">
    <property type="term" value="F:hydrolase activity"/>
    <property type="evidence" value="ECO:0007669"/>
    <property type="project" value="UniProtKB-KW"/>
</dbReference>
<evidence type="ECO:0000259" key="2">
    <source>
        <dbReference type="Pfam" id="PF20434"/>
    </source>
</evidence>
<evidence type="ECO:0000256" key="1">
    <source>
        <dbReference type="ARBA" id="ARBA00022801"/>
    </source>
</evidence>
<evidence type="ECO:0000313" key="4">
    <source>
        <dbReference type="Proteomes" id="UP000325161"/>
    </source>
</evidence>
<dbReference type="KEGG" id="pacr:FXN63_07915"/>
<dbReference type="PANTHER" id="PTHR48081:SF33">
    <property type="entry name" value="KYNURENINE FORMAMIDASE"/>
    <property type="match status" value="1"/>
</dbReference>
<sequence length="312" mass="33385">MAGELAGLLCVPDLYAHHACPTHLLPSFQDFPAVTASQTSTDAFYNREYDTRAGVEGLDALFADWAVRNEAAQSSLTGQRDLAYGTGDRERLDFYPGRPGAPLLVFIHGGFWHSRTKEDFLFVAPPFVERGISVAMIEYALAPNVSLTTITDQVRRALAFLGREANNLGLRTDRMLVSGHSAGGHLAAFSACDTTDTGLPPHPVLAISGLFDLAPIALAPNVQGKLHLSPDEIATLSPIHLAPRAGTRLITTVGGAETNEFRRQNTEFAAAWASVHVGDVAQPGGNHFTALDTLSQPGSDVFEAAMDLLELP</sequence>
<accession>A0A5C0AYW9</accession>
<dbReference type="Pfam" id="PF20434">
    <property type="entry name" value="BD-FAE"/>
    <property type="match status" value="1"/>
</dbReference>
<keyword evidence="1 3" id="KW-0378">Hydrolase</keyword>
<dbReference type="Proteomes" id="UP000325161">
    <property type="component" value="Chromosome"/>
</dbReference>
<organism evidence="3 4">
    <name type="scientific">Pigmentiphaga aceris</name>
    <dbReference type="NCBI Taxonomy" id="1940612"/>
    <lineage>
        <taxon>Bacteria</taxon>
        <taxon>Pseudomonadati</taxon>
        <taxon>Pseudomonadota</taxon>
        <taxon>Betaproteobacteria</taxon>
        <taxon>Burkholderiales</taxon>
        <taxon>Alcaligenaceae</taxon>
        <taxon>Pigmentiphaga</taxon>
    </lineage>
</organism>
<protein>
    <submittedName>
        <fullName evidence="3">Alpha/beta hydrolase</fullName>
    </submittedName>
</protein>
<dbReference type="InterPro" id="IPR029058">
    <property type="entry name" value="AB_hydrolase_fold"/>
</dbReference>
<dbReference type="Gene3D" id="3.40.50.1820">
    <property type="entry name" value="alpha/beta hydrolase"/>
    <property type="match status" value="1"/>
</dbReference>
<proteinExistence type="predicted"/>
<name>A0A5C0AYW9_9BURK</name>
<feature type="domain" description="BD-FAE-like" evidence="2">
    <location>
        <begin position="101"/>
        <end position="196"/>
    </location>
</feature>